<dbReference type="InterPro" id="IPR001343">
    <property type="entry name" value="Hemolysn_Ca-bd"/>
</dbReference>
<dbReference type="RefSeq" id="WP_076454641.1">
    <property type="nucleotide sequence ID" value="NZ_FTNE01000020.1"/>
</dbReference>
<dbReference type="Proteomes" id="UP000186308">
    <property type="component" value="Unassembled WGS sequence"/>
</dbReference>
<proteinExistence type="predicted"/>
<sequence>MSTTLTPTGFTAAPVVPQPNGAGQIVGLNLQNTSITALAAQPTTFGETFKAGAVQRTDQLTATINGKAYAVQMDAKTFNPDGSVAMAVLTVDAPALPANSTTGVMLSIGGTPNPGLSAPAANLASALKGYSLTAKLVIAANAGGATGTQTINIAQDVLNALNAGTATKWLNGPLAQEAIVSIPVSGSLRIEADVTAYANGTISANLQFNNDVAMSANGGTITYSTTIAQNGTIIASQPSLTQYQYQDWSTMVGTAPAAGALNVQHDVAYLEATGAVQNYDTQYGVSSSLIAGGNDNEASQIAAPGWNAPLGTDGITQYMPGVGGRGDIGPTTGANATWLITQNATAATYALGQAQEAGSVPWHFYDPTSGGTFLTTGTPGQVNIWTDPRGNPGLTQNVSNNTGWSTDQAHMPDLSYDAYVQTGNVQYLEQLNAEASFAEVNQWNPTRQVTTPQGTSYTDIIVNGEQVRGAAWSLRALQEAAYANPATSADGQYFTQATNDNYAYLNAMIPTWTQQQGQAFGYLPGNYGNSGEMAPWQQDYLASTVIQGAEFGMAGALTFLKWESNYLVGRFFAETQGFSPLDAFAYNVQIFSPNGHYSSNTYYTTWSQIEQGTMAYGQSNVVGNGSLQSTTWAHARGDYGALALQTLAGIITVSTSSVANAATMGAYQYQAMQAFGWLLASGAPYISPNSTASTTPQFSIDPRLANGQLLSFGNVTISTDTTPTLLTPVDPTKNALLYAGSGADTLIGGTGINLLFGGSGADTIIGGPNGNDIFAGSGNETIEAGGGATFIQASTTALLTPGTGQDLFVINQQASGAVTISGFNPQYDHLDLVDAAGAPVSIANIITSATTISGGVVLHISSTETLTIETIGTPSITSAWFNEQTVTTVAGATGGSTTTSGSGSTSGGVVPTPPPAPPPPPPPAPVVTSVVGGASISGDASITAASQQTTIIGGAGASTIQVGTVGLDSIIGGAGSIALTGGSAEMFFQAGSGATVIDQRNTTGNAEIITGTGNATINTGTGYNYIDVTNSNSATTLVINGYSFARNPINYTGFANNEYLRSASFNASGGVLTLVDGQTIQLNYADTVASASMVSSGSGTSQPQIVTLNQADQTFTGGAAPVILSDQGGNSTITGGTGGLSLTDSAGHDRITTAANATDRLNLAGSDTVMSTGNDMITMAGGGVVTASGSQLSFVGGTQASTVFGGAGALTASSHAGGIDLIGGAGPTTLSEGRGADVVSAGAGNMTLTGSTGTLTFVAGSGNAIIDQVSGSAQIIPGAGNITVNAGSGFDYFNFSSVSGGGSVVINGFNATRDNFKYAGVSVQSSTFGKTVDHLTLTDGTKITMNLT</sequence>
<name>A0A8G2CNL4_ACIRU</name>
<protein>
    <submittedName>
        <fullName evidence="4">Ca2+-binding protein, RTX toxin-related</fullName>
    </submittedName>
</protein>
<comment type="caution">
    <text evidence="4">The sequence shown here is derived from an EMBL/GenBank/DDBJ whole genome shotgun (WGS) entry which is preliminary data.</text>
</comment>
<comment type="subcellular location">
    <subcellularLocation>
        <location evidence="1">Secreted</location>
    </subcellularLocation>
</comment>
<feature type="compositionally biased region" description="Pro residues" evidence="3">
    <location>
        <begin position="911"/>
        <end position="925"/>
    </location>
</feature>
<dbReference type="EMBL" id="FTNE01000020">
    <property type="protein sequence ID" value="SIR22114.1"/>
    <property type="molecule type" value="Genomic_DNA"/>
</dbReference>
<dbReference type="GO" id="GO:0005509">
    <property type="term" value="F:calcium ion binding"/>
    <property type="evidence" value="ECO:0007669"/>
    <property type="project" value="InterPro"/>
</dbReference>
<dbReference type="PANTHER" id="PTHR38340:SF1">
    <property type="entry name" value="S-LAYER PROTEIN"/>
    <property type="match status" value="1"/>
</dbReference>
<dbReference type="InterPro" id="IPR050557">
    <property type="entry name" value="RTX_toxin/Mannuronan_C5-epim"/>
</dbReference>
<dbReference type="PANTHER" id="PTHR38340">
    <property type="entry name" value="S-LAYER PROTEIN"/>
    <property type="match status" value="1"/>
</dbReference>
<accession>A0A8G2CNL4</accession>
<dbReference type="SUPFAM" id="SSF51120">
    <property type="entry name" value="beta-Roll"/>
    <property type="match status" value="2"/>
</dbReference>
<dbReference type="OrthoDB" id="7234457at2"/>
<keyword evidence="5" id="KW-1185">Reference proteome</keyword>
<evidence type="ECO:0000256" key="2">
    <source>
        <dbReference type="ARBA" id="ARBA00022525"/>
    </source>
</evidence>
<evidence type="ECO:0000313" key="4">
    <source>
        <dbReference type="EMBL" id="SIR22114.1"/>
    </source>
</evidence>
<dbReference type="GO" id="GO:0005576">
    <property type="term" value="C:extracellular region"/>
    <property type="evidence" value="ECO:0007669"/>
    <property type="project" value="UniProtKB-SubCell"/>
</dbReference>
<keyword evidence="2" id="KW-0964">Secreted</keyword>
<organism evidence="4 5">
    <name type="scientific">Acidiphilium rubrum</name>
    <dbReference type="NCBI Taxonomy" id="526"/>
    <lineage>
        <taxon>Bacteria</taxon>
        <taxon>Pseudomonadati</taxon>
        <taxon>Pseudomonadota</taxon>
        <taxon>Alphaproteobacteria</taxon>
        <taxon>Acetobacterales</taxon>
        <taxon>Acidocellaceae</taxon>
        <taxon>Acidiphilium</taxon>
    </lineage>
</organism>
<dbReference type="InterPro" id="IPR011049">
    <property type="entry name" value="Serralysin-like_metalloprot_C"/>
</dbReference>
<gene>
    <name evidence="4" type="ORF">SAMN05421828_12011</name>
</gene>
<dbReference type="Pfam" id="PF00353">
    <property type="entry name" value="HemolysinCabind"/>
    <property type="match status" value="1"/>
</dbReference>
<feature type="compositionally biased region" description="Low complexity" evidence="3">
    <location>
        <begin position="891"/>
        <end position="910"/>
    </location>
</feature>
<evidence type="ECO:0000256" key="3">
    <source>
        <dbReference type="SAM" id="MobiDB-lite"/>
    </source>
</evidence>
<feature type="region of interest" description="Disordered" evidence="3">
    <location>
        <begin position="891"/>
        <end position="925"/>
    </location>
</feature>
<dbReference type="Gene3D" id="2.150.10.10">
    <property type="entry name" value="Serralysin-like metalloprotease, C-terminal"/>
    <property type="match status" value="1"/>
</dbReference>
<evidence type="ECO:0000313" key="5">
    <source>
        <dbReference type="Proteomes" id="UP000186308"/>
    </source>
</evidence>
<reference evidence="4 5" key="1">
    <citation type="submission" date="2017-01" db="EMBL/GenBank/DDBJ databases">
        <authorList>
            <person name="Varghese N."/>
            <person name="Submissions S."/>
        </authorList>
    </citation>
    <scope>NUCLEOTIDE SEQUENCE [LARGE SCALE GENOMIC DNA]</scope>
    <source>
        <strain evidence="4 5">ATCC 35905</strain>
    </source>
</reference>
<evidence type="ECO:0000256" key="1">
    <source>
        <dbReference type="ARBA" id="ARBA00004613"/>
    </source>
</evidence>